<evidence type="ECO:0000313" key="2">
    <source>
        <dbReference type="Proteomes" id="UP001056035"/>
    </source>
</evidence>
<keyword evidence="2" id="KW-1185">Reference proteome</keyword>
<accession>A0ABY5DP62</accession>
<dbReference type="Proteomes" id="UP001056035">
    <property type="component" value="Chromosome"/>
</dbReference>
<dbReference type="EMBL" id="CP098502">
    <property type="protein sequence ID" value="UTI62641.1"/>
    <property type="molecule type" value="Genomic_DNA"/>
</dbReference>
<gene>
    <name evidence="1" type="ORF">NBH00_14875</name>
</gene>
<organism evidence="1 2">
    <name type="scientific">Paraconexibacter antarcticus</name>
    <dbReference type="NCBI Taxonomy" id="2949664"/>
    <lineage>
        <taxon>Bacteria</taxon>
        <taxon>Bacillati</taxon>
        <taxon>Actinomycetota</taxon>
        <taxon>Thermoleophilia</taxon>
        <taxon>Solirubrobacterales</taxon>
        <taxon>Paraconexibacteraceae</taxon>
        <taxon>Paraconexibacter</taxon>
    </lineage>
</organism>
<dbReference type="RefSeq" id="WP_254569378.1">
    <property type="nucleotide sequence ID" value="NZ_CP098502.1"/>
</dbReference>
<evidence type="ECO:0000313" key="1">
    <source>
        <dbReference type="EMBL" id="UTI62641.1"/>
    </source>
</evidence>
<proteinExistence type="predicted"/>
<protein>
    <submittedName>
        <fullName evidence="1">Uncharacterized protein</fullName>
    </submittedName>
</protein>
<sequence length="110" mass="12301">MALKFEIEMYGDKLISRQFDRISARGLDLRPAFETIGDQFRRAEANRFDTVGNGTWEALRASTVARKAQSADPVVRANHERVLVATGRFEPSRFHGDLLFGFPLSSVGEG</sequence>
<reference evidence="1 2" key="1">
    <citation type="submission" date="2022-06" db="EMBL/GenBank/DDBJ databases">
        <title>Paraconexibacter antarcticus.</title>
        <authorList>
            <person name="Kim C.S."/>
        </authorList>
    </citation>
    <scope>NUCLEOTIDE SEQUENCE [LARGE SCALE GENOMIC DNA]</scope>
    <source>
        <strain evidence="1 2">02-257</strain>
    </source>
</reference>
<name>A0ABY5DP62_9ACTN</name>